<dbReference type="AlphaFoldDB" id="A0A397HFH9"/>
<sequence>MLGKCVYVSSNINSQYRCLRFHASNNQYICAACNYNESYYKLNNNNNNNTTTSNNYPINNSNIQDQLNSIFRSIRPENSDVAPIFNPSEVTRRYFFRNTNTRRKRFNDITNFTVTVFCLTSNEGLKIS</sequence>
<dbReference type="EMBL" id="PQFF01000324">
    <property type="protein sequence ID" value="RHZ60304.1"/>
    <property type="molecule type" value="Genomic_DNA"/>
</dbReference>
<accession>A0A397HFH9</accession>
<evidence type="ECO:0000313" key="2">
    <source>
        <dbReference type="Proteomes" id="UP000266861"/>
    </source>
</evidence>
<protein>
    <submittedName>
        <fullName evidence="1">Uncharacterized protein</fullName>
    </submittedName>
</protein>
<evidence type="ECO:0000313" key="1">
    <source>
        <dbReference type="EMBL" id="RHZ60304.1"/>
    </source>
</evidence>
<gene>
    <name evidence="1" type="ORF">Glove_355g87</name>
</gene>
<organism evidence="1 2">
    <name type="scientific">Diversispora epigaea</name>
    <dbReference type="NCBI Taxonomy" id="1348612"/>
    <lineage>
        <taxon>Eukaryota</taxon>
        <taxon>Fungi</taxon>
        <taxon>Fungi incertae sedis</taxon>
        <taxon>Mucoromycota</taxon>
        <taxon>Glomeromycotina</taxon>
        <taxon>Glomeromycetes</taxon>
        <taxon>Diversisporales</taxon>
        <taxon>Diversisporaceae</taxon>
        <taxon>Diversispora</taxon>
    </lineage>
</organism>
<dbReference type="Proteomes" id="UP000266861">
    <property type="component" value="Unassembled WGS sequence"/>
</dbReference>
<keyword evidence="2" id="KW-1185">Reference proteome</keyword>
<reference evidence="1 2" key="1">
    <citation type="submission" date="2018-08" db="EMBL/GenBank/DDBJ databases">
        <title>Genome and evolution of the arbuscular mycorrhizal fungus Diversispora epigaea (formerly Glomus versiforme) and its bacterial endosymbionts.</title>
        <authorList>
            <person name="Sun X."/>
            <person name="Fei Z."/>
            <person name="Harrison M."/>
        </authorList>
    </citation>
    <scope>NUCLEOTIDE SEQUENCE [LARGE SCALE GENOMIC DNA]</scope>
    <source>
        <strain evidence="1 2">IT104</strain>
    </source>
</reference>
<comment type="caution">
    <text evidence="1">The sequence shown here is derived from an EMBL/GenBank/DDBJ whole genome shotgun (WGS) entry which is preliminary data.</text>
</comment>
<name>A0A397HFH9_9GLOM</name>
<proteinExistence type="predicted"/>